<feature type="compositionally biased region" description="Polar residues" evidence="1">
    <location>
        <begin position="455"/>
        <end position="468"/>
    </location>
</feature>
<keyword evidence="2" id="KW-1133">Transmembrane helix</keyword>
<accession>A0A8K0UGL5</accession>
<sequence length="587" mass="61602">MLAFALVLAVLLALGPPAVHSRFNTIAFSSVTQCGSFNVHFSGGKMPAQLPLTLTVVPFDSTPISIVIPSFTWNATTASGAVVTFLPLPAGAQFVASLDDAYGRPTGLVSDVIAVDPSSDTSCLPDPASRPVSQYQLPDLSTLSQCNSFDISYPPGTVDVPPTIRAFVPRNHSFPLNLTSVPAAGRATYTLNVPQGRRAIMMLSDDRGFHQSTDLFVVGGNSSSSTACLPVFKTKPDPSLDNMAAMASPGGLSKAAVIAIAVVISVVVAGIALAMVFWTCRHRRKLRASAERLKWVSADPELWGGAIKTDGGPYTGRALSEKDRSILPIQNPPLAVLRERYSDHESYVVADRNSKSSSVSSSSLRSLKLLQPGGLSGPPPATTLPSLHTSPFVPGISLPSSRAISQRTVSDKASTARTRTPTSVSSEDIEYMLEMGTVFETSPIAASASMRSIGATNPAASDSRSNIESGAFTVDSLPPPPPPSQPRDTERPLPRLPSPISPNPSYVRTSDGIVVTDIYDASNWVARSMPPSPDPASLLSAGLQPPGLLTPMSYRSPPHALVPSSPTSQISAAAADSPYVVAGSRQP</sequence>
<evidence type="ECO:0000256" key="3">
    <source>
        <dbReference type="SAM" id="SignalP"/>
    </source>
</evidence>
<feature type="transmembrane region" description="Helical" evidence="2">
    <location>
        <begin position="255"/>
        <end position="278"/>
    </location>
</feature>
<feature type="signal peptide" evidence="3">
    <location>
        <begin position="1"/>
        <end position="21"/>
    </location>
</feature>
<reference evidence="4" key="1">
    <citation type="journal article" date="2021" name="New Phytol.">
        <title>Evolutionary innovations through gain and loss of genes in the ectomycorrhizal Boletales.</title>
        <authorList>
            <person name="Wu G."/>
            <person name="Miyauchi S."/>
            <person name="Morin E."/>
            <person name="Kuo A."/>
            <person name="Drula E."/>
            <person name="Varga T."/>
            <person name="Kohler A."/>
            <person name="Feng B."/>
            <person name="Cao Y."/>
            <person name="Lipzen A."/>
            <person name="Daum C."/>
            <person name="Hundley H."/>
            <person name="Pangilinan J."/>
            <person name="Johnson J."/>
            <person name="Barry K."/>
            <person name="LaButti K."/>
            <person name="Ng V."/>
            <person name="Ahrendt S."/>
            <person name="Min B."/>
            <person name="Choi I.G."/>
            <person name="Park H."/>
            <person name="Plett J.M."/>
            <person name="Magnuson J."/>
            <person name="Spatafora J.W."/>
            <person name="Nagy L.G."/>
            <person name="Henrissat B."/>
            <person name="Grigoriev I.V."/>
            <person name="Yang Z.L."/>
            <person name="Xu J."/>
            <person name="Martin F.M."/>
        </authorList>
    </citation>
    <scope>NUCLEOTIDE SEQUENCE</scope>
    <source>
        <strain evidence="4">KKN 215</strain>
    </source>
</reference>
<keyword evidence="5" id="KW-1185">Reference proteome</keyword>
<feature type="region of interest" description="Disordered" evidence="1">
    <location>
        <begin position="395"/>
        <end position="424"/>
    </location>
</feature>
<feature type="region of interest" description="Disordered" evidence="1">
    <location>
        <begin position="455"/>
        <end position="507"/>
    </location>
</feature>
<comment type="caution">
    <text evidence="4">The sequence shown here is derived from an EMBL/GenBank/DDBJ whole genome shotgun (WGS) entry which is preliminary data.</text>
</comment>
<proteinExistence type="predicted"/>
<evidence type="ECO:0000256" key="2">
    <source>
        <dbReference type="SAM" id="Phobius"/>
    </source>
</evidence>
<evidence type="ECO:0000313" key="5">
    <source>
        <dbReference type="Proteomes" id="UP000813824"/>
    </source>
</evidence>
<keyword evidence="2" id="KW-0472">Membrane</keyword>
<feature type="region of interest" description="Disordered" evidence="1">
    <location>
        <begin position="549"/>
        <end position="587"/>
    </location>
</feature>
<feature type="compositionally biased region" description="Polar residues" evidence="1">
    <location>
        <begin position="398"/>
        <end position="424"/>
    </location>
</feature>
<evidence type="ECO:0000313" key="4">
    <source>
        <dbReference type="EMBL" id="KAH8085405.1"/>
    </source>
</evidence>
<evidence type="ECO:0000256" key="1">
    <source>
        <dbReference type="SAM" id="MobiDB-lite"/>
    </source>
</evidence>
<keyword evidence="3" id="KW-0732">Signal</keyword>
<organism evidence="4 5">
    <name type="scientific">Cristinia sonorae</name>
    <dbReference type="NCBI Taxonomy" id="1940300"/>
    <lineage>
        <taxon>Eukaryota</taxon>
        <taxon>Fungi</taxon>
        <taxon>Dikarya</taxon>
        <taxon>Basidiomycota</taxon>
        <taxon>Agaricomycotina</taxon>
        <taxon>Agaricomycetes</taxon>
        <taxon>Agaricomycetidae</taxon>
        <taxon>Agaricales</taxon>
        <taxon>Pleurotineae</taxon>
        <taxon>Stephanosporaceae</taxon>
        <taxon>Cristinia</taxon>
    </lineage>
</organism>
<gene>
    <name evidence="4" type="ORF">BXZ70DRAFT_559048</name>
</gene>
<dbReference type="Proteomes" id="UP000813824">
    <property type="component" value="Unassembled WGS sequence"/>
</dbReference>
<dbReference type="EMBL" id="JAEVFJ010000044">
    <property type="protein sequence ID" value="KAH8085405.1"/>
    <property type="molecule type" value="Genomic_DNA"/>
</dbReference>
<dbReference type="OrthoDB" id="3266941at2759"/>
<dbReference type="AlphaFoldDB" id="A0A8K0UGL5"/>
<name>A0A8K0UGL5_9AGAR</name>
<keyword evidence="2" id="KW-0812">Transmembrane</keyword>
<protein>
    <submittedName>
        <fullName evidence="4">Uncharacterized protein</fullName>
    </submittedName>
</protein>
<feature type="chain" id="PRO_5035478278" evidence="3">
    <location>
        <begin position="22"/>
        <end position="587"/>
    </location>
</feature>